<organism evidence="2 3">
    <name type="scientific">Streptomyces niveus</name>
    <name type="common">Streptomyces spheroides</name>
    <dbReference type="NCBI Taxonomy" id="193462"/>
    <lineage>
        <taxon>Bacteria</taxon>
        <taxon>Bacillati</taxon>
        <taxon>Actinomycetota</taxon>
        <taxon>Actinomycetes</taxon>
        <taxon>Kitasatosporales</taxon>
        <taxon>Streptomycetaceae</taxon>
        <taxon>Streptomyces</taxon>
    </lineage>
</organism>
<feature type="transmembrane region" description="Helical" evidence="1">
    <location>
        <begin position="131"/>
        <end position="153"/>
    </location>
</feature>
<name>A0ABZ1ZYV1_STRNV</name>
<keyword evidence="1" id="KW-0812">Transmembrane</keyword>
<evidence type="ECO:0000313" key="2">
    <source>
        <dbReference type="EMBL" id="WUX51396.1"/>
    </source>
</evidence>
<dbReference type="GeneID" id="91345844"/>
<accession>A0ABZ1ZYV1</accession>
<dbReference type="InterPro" id="IPR047928">
    <property type="entry name" value="Perm_prefix_1"/>
</dbReference>
<keyword evidence="3" id="KW-1185">Reference proteome</keyword>
<proteinExistence type="predicted"/>
<feature type="transmembrane region" description="Helical" evidence="1">
    <location>
        <begin position="165"/>
        <end position="188"/>
    </location>
</feature>
<evidence type="ECO:0000313" key="3">
    <source>
        <dbReference type="Proteomes" id="UP001432209"/>
    </source>
</evidence>
<keyword evidence="1" id="KW-1133">Transmembrane helix</keyword>
<keyword evidence="1" id="KW-0472">Membrane</keyword>
<dbReference type="EMBL" id="CP109495">
    <property type="protein sequence ID" value="WUX51396.1"/>
    <property type="molecule type" value="Genomic_DNA"/>
</dbReference>
<feature type="transmembrane region" description="Helical" evidence="1">
    <location>
        <begin position="93"/>
        <end position="111"/>
    </location>
</feature>
<gene>
    <name evidence="2" type="ORF">OG442_07540</name>
</gene>
<reference evidence="2" key="1">
    <citation type="submission" date="2022-10" db="EMBL/GenBank/DDBJ databases">
        <title>The complete genomes of actinobacterial strains from the NBC collection.</title>
        <authorList>
            <person name="Joergensen T.S."/>
            <person name="Alvarez Arevalo M."/>
            <person name="Sterndorff E.B."/>
            <person name="Faurdal D."/>
            <person name="Vuksanovic O."/>
            <person name="Mourched A.-S."/>
            <person name="Charusanti P."/>
            <person name="Shaw S."/>
            <person name="Blin K."/>
            <person name="Weber T."/>
        </authorList>
    </citation>
    <scope>NUCLEOTIDE SEQUENCE</scope>
    <source>
        <strain evidence="2">NBC_01432</strain>
    </source>
</reference>
<dbReference type="Proteomes" id="UP001432209">
    <property type="component" value="Chromosome"/>
</dbReference>
<protein>
    <submittedName>
        <fullName evidence="2">Permease prefix domain 1-containing protein</fullName>
    </submittedName>
</protein>
<sequence>MNAPAADHAADHTVDPVADHVAALSAALHGPVRAKSRMIQEIRDGLTDTVEAHTHDGVPPDVAARLAVREFGTPEQLVPSCQRELTIAQARRTALSVTLTVPFLIACWHLIWTAGQGWQLQQTAQLVAVQLAAVAAVATLLMAAALAATGALARRLPTPERLPLAVAWAGTTAGVAMVVATLALAVLSPLATNWPLVTLAAMVTALSHGVVASSARACRRCARLPVAHGAGQG</sequence>
<evidence type="ECO:0000256" key="1">
    <source>
        <dbReference type="SAM" id="Phobius"/>
    </source>
</evidence>
<dbReference type="RefSeq" id="WP_329075054.1">
    <property type="nucleotide sequence ID" value="NZ_CP109393.1"/>
</dbReference>
<dbReference type="NCBIfam" id="NF038403">
    <property type="entry name" value="perm_prefix_1"/>
    <property type="match status" value="1"/>
</dbReference>
<feature type="transmembrane region" description="Helical" evidence="1">
    <location>
        <begin position="194"/>
        <end position="215"/>
    </location>
</feature>